<dbReference type="GO" id="GO:0016020">
    <property type="term" value="C:membrane"/>
    <property type="evidence" value="ECO:0007669"/>
    <property type="project" value="UniProtKB-SubCell"/>
</dbReference>
<dbReference type="InterPro" id="IPR017500">
    <property type="entry name" value="Phage_infect_YhgE_N"/>
</dbReference>
<evidence type="ECO:0000313" key="10">
    <source>
        <dbReference type="Proteomes" id="UP000602050"/>
    </source>
</evidence>
<feature type="transmembrane region" description="Helical" evidence="6">
    <location>
        <begin position="795"/>
        <end position="813"/>
    </location>
</feature>
<comment type="subcellular location">
    <subcellularLocation>
        <location evidence="1">Membrane</location>
        <topology evidence="1">Multi-pass membrane protein</topology>
    </subcellularLocation>
</comment>
<dbReference type="PANTHER" id="PTHR43077:SF10">
    <property type="entry name" value="TRANSPORT PERMEASE PROTEIN"/>
    <property type="match status" value="1"/>
</dbReference>
<name>A0A8J2TNL5_9BACI</name>
<comment type="caution">
    <text evidence="9">The sequence shown here is derived from an EMBL/GenBank/DDBJ whole genome shotgun (WGS) entry which is preliminary data.</text>
</comment>
<evidence type="ECO:0000313" key="9">
    <source>
        <dbReference type="EMBL" id="GFZ80904.1"/>
    </source>
</evidence>
<accession>A0A8J2TNL5</accession>
<dbReference type="AlphaFoldDB" id="A0A8J2TNL5"/>
<organism evidence="9 10">
    <name type="scientific">Compostibacillus humi</name>
    <dbReference type="NCBI Taxonomy" id="1245525"/>
    <lineage>
        <taxon>Bacteria</taxon>
        <taxon>Bacillati</taxon>
        <taxon>Bacillota</taxon>
        <taxon>Bacilli</taxon>
        <taxon>Bacillales</taxon>
        <taxon>Bacillaceae</taxon>
        <taxon>Compostibacillus</taxon>
    </lineage>
</organism>
<dbReference type="Proteomes" id="UP000602050">
    <property type="component" value="Unassembled WGS sequence"/>
</dbReference>
<dbReference type="InterPro" id="IPR017501">
    <property type="entry name" value="Phage_infect_YhgE_C"/>
</dbReference>
<feature type="transmembrane region" description="Helical" evidence="6">
    <location>
        <begin position="765"/>
        <end position="788"/>
    </location>
</feature>
<keyword evidence="2 6" id="KW-0812">Transmembrane</keyword>
<evidence type="ECO:0000256" key="3">
    <source>
        <dbReference type="ARBA" id="ARBA00022989"/>
    </source>
</evidence>
<gene>
    <name evidence="9" type="ORF">GCM10010978_22450</name>
</gene>
<feature type="transmembrane region" description="Helical" evidence="6">
    <location>
        <begin position="848"/>
        <end position="869"/>
    </location>
</feature>
<keyword evidence="4 6" id="KW-0472">Membrane</keyword>
<dbReference type="NCBIfam" id="TIGR03062">
    <property type="entry name" value="pip_yhgE_Cterm"/>
    <property type="match status" value="1"/>
</dbReference>
<dbReference type="GO" id="GO:0140359">
    <property type="term" value="F:ABC-type transporter activity"/>
    <property type="evidence" value="ECO:0007669"/>
    <property type="project" value="InterPro"/>
</dbReference>
<dbReference type="NCBIfam" id="TIGR03061">
    <property type="entry name" value="pip_yhgE_Nterm"/>
    <property type="match status" value="1"/>
</dbReference>
<dbReference type="PANTHER" id="PTHR43077">
    <property type="entry name" value="TRANSPORT PERMEASE YVFS-RELATED"/>
    <property type="match status" value="1"/>
</dbReference>
<dbReference type="EMBL" id="BMEV01000043">
    <property type="protein sequence ID" value="GFZ80904.1"/>
    <property type="molecule type" value="Genomic_DNA"/>
</dbReference>
<feature type="coiled-coil region" evidence="5">
    <location>
        <begin position="494"/>
        <end position="552"/>
    </location>
</feature>
<dbReference type="RefSeq" id="WP_188392501.1">
    <property type="nucleotide sequence ID" value="NZ_BMEV01000043.1"/>
</dbReference>
<dbReference type="Gene3D" id="1.20.120.20">
    <property type="entry name" value="Apolipoprotein"/>
    <property type="match status" value="1"/>
</dbReference>
<evidence type="ECO:0000259" key="8">
    <source>
        <dbReference type="Pfam" id="PF12698"/>
    </source>
</evidence>
<feature type="coiled-coil region" evidence="5">
    <location>
        <begin position="409"/>
        <end position="446"/>
    </location>
</feature>
<evidence type="ECO:0000256" key="6">
    <source>
        <dbReference type="SAM" id="Phobius"/>
    </source>
</evidence>
<dbReference type="InterPro" id="IPR051328">
    <property type="entry name" value="T7SS_ABC-Transporter"/>
</dbReference>
<proteinExistence type="predicted"/>
<dbReference type="InterPro" id="IPR013525">
    <property type="entry name" value="ABC2_TM"/>
</dbReference>
<feature type="transmembrane region" description="Helical" evidence="6">
    <location>
        <begin position="694"/>
        <end position="713"/>
    </location>
</feature>
<keyword evidence="10" id="KW-1185">Reference proteome</keyword>
<evidence type="ECO:0000259" key="7">
    <source>
        <dbReference type="Pfam" id="PF01061"/>
    </source>
</evidence>
<reference evidence="9" key="2">
    <citation type="submission" date="2020-09" db="EMBL/GenBank/DDBJ databases">
        <authorList>
            <person name="Sun Q."/>
            <person name="Zhou Y."/>
        </authorList>
    </citation>
    <scope>NUCLEOTIDE SEQUENCE</scope>
    <source>
        <strain evidence="9">CGMCC 1.12360</strain>
    </source>
</reference>
<reference evidence="9" key="1">
    <citation type="journal article" date="2014" name="Int. J. Syst. Evol. Microbiol.">
        <title>Complete genome sequence of Corynebacterium casei LMG S-19264T (=DSM 44701T), isolated from a smear-ripened cheese.</title>
        <authorList>
            <consortium name="US DOE Joint Genome Institute (JGI-PGF)"/>
            <person name="Walter F."/>
            <person name="Albersmeier A."/>
            <person name="Kalinowski J."/>
            <person name="Ruckert C."/>
        </authorList>
    </citation>
    <scope>NUCLEOTIDE SEQUENCE</scope>
    <source>
        <strain evidence="9">CGMCC 1.12360</strain>
    </source>
</reference>
<feature type="domain" description="ABC-2 type transporter transmembrane" evidence="8">
    <location>
        <begin position="24"/>
        <end position="165"/>
    </location>
</feature>
<evidence type="ECO:0000256" key="4">
    <source>
        <dbReference type="ARBA" id="ARBA00023136"/>
    </source>
</evidence>
<keyword evidence="3 6" id="KW-1133">Transmembrane helix</keyword>
<dbReference type="Pfam" id="PF01061">
    <property type="entry name" value="ABC2_membrane"/>
    <property type="match status" value="1"/>
</dbReference>
<protein>
    <submittedName>
        <fullName evidence="9">Phage infection protein</fullName>
    </submittedName>
</protein>
<sequence>MRNVINIFKQDIRNIKRVPLFALILLAIAVLPALYAWFNLGSTWDPYTNTEGIQIAVVNEDEGVEIEGESINIGEEIVHSLKENQDFGWNFISKREAEEGVKLGNLYAAIYIDKNFSRNLIKVLDGDPTQAEIVYQVNEKMNAIAPKMTSAGANTVVSKINDKLIEETSKALLEQLDKLGIKVEEELPTMRKMKRIVDEIHKSFPEINHFAESLMEIEENWDKIDNRVEQFIGLQDYFPQIDKGAEYIFRLEEQLPKINQIGNEVLKIEQSIPELEKAVEKLTIFRDRFTEVGEQLKDGLEKANVAKEKIAQMQNLIPVLEENREYAEEFLQIVESLKEQAAKTDSTMSEIFLQQIQFISETATLTDQVIEDFYNKDSLEEATKYVTNLNEQLTNQIAVIDQIIKYYELMNQKQQNEQIQDMVDKLTVLRNKMETLQQSVNSLQNEINNGNFTSEKLKEIREKNQAVKEASTTLMNMLNSEQGKNLTTAFMDLMERIEQSNSGLENLYSELESLGNVLNLSNDIVNKSGETIERLINELPDVEAKVNKLVDITEEELPKVVNTIENLAKFVNEKLPSFEKLVHNAAHMMKSDYPTMKEKYDNIATLLTEKAPKVKNSLHDINSYSREYLPEFEHVIDELADHIKKIEEEDQINKLISLLRNDLDKESEFFANPVDLKEEHLFEIPNYGSANAPFYTTLSIWVGALLLSNLISTNVHPIDMRKEYTLRHVYFGKLIIFLFIGILQSIIVSVGNLLLLGIYTKHPVFFVVFSMLISIVLMTIVYTLVSIFGNIGKGLAIILLVLQLSSSGGTFPIDVAPPFFQAIHPFLPFTYAINLLREAVAGAIPVLVAKYISILLIFMVLALLVGALLKPLLAERIEAAYEKTKASRMLE</sequence>
<feature type="transmembrane region" description="Helical" evidence="6">
    <location>
        <begin position="20"/>
        <end position="38"/>
    </location>
</feature>
<dbReference type="Gene3D" id="3.40.1710.10">
    <property type="entry name" value="abc type-2 transporter like domain"/>
    <property type="match status" value="1"/>
</dbReference>
<evidence type="ECO:0000256" key="2">
    <source>
        <dbReference type="ARBA" id="ARBA00022692"/>
    </source>
</evidence>
<keyword evidence="5" id="KW-0175">Coiled coil</keyword>
<evidence type="ECO:0000256" key="1">
    <source>
        <dbReference type="ARBA" id="ARBA00004141"/>
    </source>
</evidence>
<dbReference type="Pfam" id="PF12698">
    <property type="entry name" value="ABC2_membrane_3"/>
    <property type="match status" value="1"/>
</dbReference>
<evidence type="ECO:0000256" key="5">
    <source>
        <dbReference type="SAM" id="Coils"/>
    </source>
</evidence>
<feature type="domain" description="ABC-2 type transporter transmembrane" evidence="7">
    <location>
        <begin position="724"/>
        <end position="839"/>
    </location>
</feature>
<feature type="transmembrane region" description="Helical" evidence="6">
    <location>
        <begin position="734"/>
        <end position="759"/>
    </location>
</feature>